<accession>A0ABW4QX72</accession>
<evidence type="ECO:0000313" key="2">
    <source>
        <dbReference type="Proteomes" id="UP001597197"/>
    </source>
</evidence>
<comment type="caution">
    <text evidence="1">The sequence shown here is derived from an EMBL/GenBank/DDBJ whole genome shotgun (WGS) entry which is preliminary data.</text>
</comment>
<evidence type="ECO:0000313" key="1">
    <source>
        <dbReference type="EMBL" id="MFD1874184.1"/>
    </source>
</evidence>
<dbReference type="Proteomes" id="UP001597197">
    <property type="component" value="Unassembled WGS sequence"/>
</dbReference>
<dbReference type="RefSeq" id="WP_382315754.1">
    <property type="nucleotide sequence ID" value="NZ_JBHUFD010000006.1"/>
</dbReference>
<gene>
    <name evidence="1" type="ORF">ACFSDX_17200</name>
</gene>
<reference evidence="2" key="1">
    <citation type="journal article" date="2019" name="Int. J. Syst. Evol. Microbiol.">
        <title>The Global Catalogue of Microorganisms (GCM) 10K type strain sequencing project: providing services to taxonomists for standard genome sequencing and annotation.</title>
        <authorList>
            <consortium name="The Broad Institute Genomics Platform"/>
            <consortium name="The Broad Institute Genome Sequencing Center for Infectious Disease"/>
            <person name="Wu L."/>
            <person name="Ma J."/>
        </authorList>
    </citation>
    <scope>NUCLEOTIDE SEQUENCE [LARGE SCALE GENOMIC DNA]</scope>
    <source>
        <strain evidence="2">CGMCC 1.15795</strain>
    </source>
</reference>
<organism evidence="1 2">
    <name type="scientific">Hymenobacter bucti</name>
    <dbReference type="NCBI Taxonomy" id="1844114"/>
    <lineage>
        <taxon>Bacteria</taxon>
        <taxon>Pseudomonadati</taxon>
        <taxon>Bacteroidota</taxon>
        <taxon>Cytophagia</taxon>
        <taxon>Cytophagales</taxon>
        <taxon>Hymenobacteraceae</taxon>
        <taxon>Hymenobacter</taxon>
    </lineage>
</organism>
<protein>
    <recommendedName>
        <fullName evidence="3">Restriction endonuclease type IV Mrr domain-containing protein</fullName>
    </recommendedName>
</protein>
<proteinExistence type="predicted"/>
<name>A0ABW4QX72_9BACT</name>
<sequence length="774" mass="89876">MNIYNDILSLRNIKNNADRGYKFEQLIREIQPWDRKPAIVASTPSEQFDGIFLWKEQAYLIESKAKRSPITPGSSDWEDFELKIRKRKNSVIGLYCSLFPVSENIYKDAEQLNKEGHFIIVLAGDFWDELNKYQLPISDILSYMNLYGRIKFISKTPDLKIINDWCYNKDSVNNEIGDLCKKNSSLFLRRYRSAHHDELYIKRDIDKQIIAYCNDIRPSYLKKAKDKPKQICLVRDYSGSGKTTLSLELSSNSVESYFGTGATANESDIDNKIVNFFSSLGDYHGLLKLISVNKPIAYVIDSLDEANKDLYEKRKQVKGVIKFIDELNKVASSLGLLAFPVLFIFTIREDYWRDWESIFEGQRRSDINKRISSFSTSEFPIALNNYSKCYNYNITNTITPETKRTLSIPINLLIFSETYRYQGNITINEVWEGNVIDSYFVRRQNDIHKRYISGLTSKIFMKLISLISFHVIKTKSNIIPKNSIELIISNNFQLLEPYSDEIIHALISESILIEDAANNSFVMFRHTRFIEFLAAYYIVYSVESSNNLNSLDYYAQLSFESGIVLMFRVHDDIRYIAKSKFIKLFSDIEDYYSTSELFMSKKLSLLRSEIASNSETCSEDIDLILKNISSNNSIVSANSFFVIAAKSNKQPKDIIISLFRLAFSGSNQKRERYKLIIKLEQHDLLLHETTLSCLVNSTYPKDWEVYLGLIIKNNFNDFFKELWQQNGDYMALNSIMISTPNEDWSQVNRLFEAIIENKAFVLGDFDNRQSRLQL</sequence>
<evidence type="ECO:0008006" key="3">
    <source>
        <dbReference type="Google" id="ProtNLM"/>
    </source>
</evidence>
<dbReference type="EMBL" id="JBHUFD010000006">
    <property type="protein sequence ID" value="MFD1874184.1"/>
    <property type="molecule type" value="Genomic_DNA"/>
</dbReference>
<keyword evidence="2" id="KW-1185">Reference proteome</keyword>